<dbReference type="PANTHER" id="PTHR13228:SF3">
    <property type="entry name" value="CONSERVED OLIGOMERIC GOLGI COMPLEX SUBUNIT 5"/>
    <property type="match status" value="1"/>
</dbReference>
<dbReference type="InterPro" id="IPR049176">
    <property type="entry name" value="COG5_N"/>
</dbReference>
<dbReference type="Proteomes" id="UP000663845">
    <property type="component" value="Unassembled WGS sequence"/>
</dbReference>
<keyword evidence="4" id="KW-0472">Membrane</keyword>
<evidence type="ECO:0000256" key="2">
    <source>
        <dbReference type="ARBA" id="ARBA00020974"/>
    </source>
</evidence>
<dbReference type="AlphaFoldDB" id="A0A818KAK3"/>
<evidence type="ECO:0000313" key="8">
    <source>
        <dbReference type="EMBL" id="CAF1351030.1"/>
    </source>
</evidence>
<dbReference type="OrthoDB" id="18786at2759"/>
<dbReference type="Proteomes" id="UP000663844">
    <property type="component" value="Unassembled WGS sequence"/>
</dbReference>
<dbReference type="Proteomes" id="UP000663891">
    <property type="component" value="Unassembled WGS sequence"/>
</dbReference>
<evidence type="ECO:0000256" key="1">
    <source>
        <dbReference type="ARBA" id="ARBA00004395"/>
    </source>
</evidence>
<protein>
    <recommendedName>
        <fullName evidence="2">Conserved oligomeric Golgi complex subunit 5</fullName>
    </recommendedName>
</protein>
<evidence type="ECO:0000313" key="10">
    <source>
        <dbReference type="EMBL" id="CAF3553174.1"/>
    </source>
</evidence>
<evidence type="ECO:0000259" key="6">
    <source>
        <dbReference type="Pfam" id="PF10392"/>
    </source>
</evidence>
<dbReference type="EMBL" id="CAJOAZ010000148">
    <property type="protein sequence ID" value="CAF3553174.1"/>
    <property type="molecule type" value="Genomic_DNA"/>
</dbReference>
<evidence type="ECO:0000313" key="12">
    <source>
        <dbReference type="Proteomes" id="UP000663844"/>
    </source>
</evidence>
<gene>
    <name evidence="9" type="ORF">JYZ213_LOCUS38052</name>
    <name evidence="11" type="ORF">OKA104_LOCUS7626</name>
    <name evidence="10" type="ORF">OXD698_LOCUS4034</name>
    <name evidence="8" type="ORF">VCS650_LOCUS33771</name>
</gene>
<organism evidence="10 12">
    <name type="scientific">Adineta steineri</name>
    <dbReference type="NCBI Taxonomy" id="433720"/>
    <lineage>
        <taxon>Eukaryota</taxon>
        <taxon>Metazoa</taxon>
        <taxon>Spiralia</taxon>
        <taxon>Gnathifera</taxon>
        <taxon>Rotifera</taxon>
        <taxon>Eurotatoria</taxon>
        <taxon>Bdelloidea</taxon>
        <taxon>Adinetida</taxon>
        <taxon>Adinetidae</taxon>
        <taxon>Adineta</taxon>
    </lineage>
</organism>
<proteinExistence type="predicted"/>
<dbReference type="Pfam" id="PF10392">
    <property type="entry name" value="COG5_N"/>
    <property type="match status" value="1"/>
</dbReference>
<dbReference type="GO" id="GO:0017119">
    <property type="term" value="C:Golgi transport complex"/>
    <property type="evidence" value="ECO:0007669"/>
    <property type="project" value="InterPro"/>
</dbReference>
<dbReference type="GO" id="GO:0000139">
    <property type="term" value="C:Golgi membrane"/>
    <property type="evidence" value="ECO:0007669"/>
    <property type="project" value="UniProtKB-SubCell"/>
</dbReference>
<evidence type="ECO:0000256" key="4">
    <source>
        <dbReference type="ARBA" id="ARBA00023136"/>
    </source>
</evidence>
<dbReference type="PANTHER" id="PTHR13228">
    <property type="entry name" value="CONSERVED OLIGOMERIC GOLGI COMPLEX COMPONENT 5"/>
    <property type="match status" value="1"/>
</dbReference>
<evidence type="ECO:0000256" key="5">
    <source>
        <dbReference type="SAM" id="Coils"/>
    </source>
</evidence>
<dbReference type="EMBL" id="CAJNON010000673">
    <property type="protein sequence ID" value="CAF1351030.1"/>
    <property type="molecule type" value="Genomic_DNA"/>
</dbReference>
<evidence type="ECO:0000313" key="11">
    <source>
        <dbReference type="EMBL" id="CAF3621127.1"/>
    </source>
</evidence>
<sequence>MECTILNDESFKDFIEDDFDIKSFSANILQTQIVTDYLQHLNELIRTLDAEIKQQVSSNAPILFRQASSIGTIEDVLENMQTRIKSLKATADRISSKVTEPYNKILSRKNQLTRLQNTCDLLRRIKGILQQTKKLEKFMAPSNTGQQQIELVKASQCLNELEHFTVDADFTGIDAVEKDLQFVFKARHDIQTQAQDVLENGLHHLNPAQIGTALQVFFNLGTLHDHVQSIEQRLLKNFQTQIADCLDLKQLSKNKDPSNPGRSTMPSVGNTPQFRASLWINIEKILDLLYVNVAQLYNLSRVLTKKKDPITHGTFMDELIKHDHSGELVSKFWMGAMKVLRKQLRVSVSDSLHLKQALEGEYPKLLKLQNDLINRLNQLQPGFSDIEMDTIIDEKSNDSEQLDEKQKTSVQLNECFDIFEQSYLSISLSRLSDPINLMFSSSTMKLLPTQQELENLIKVIVNELSVTTVSEALVNKVARNIAKAIQLFAAKCEQSICTDSEGSQVVSAPTPAQLRNISAINILYNFCSMITKMLGEQQNLSLIATTRITDALQCVHSLMNTAIHPFLNSVADCIEAILVTMHNEDFSQIASSRTDSQSSLYMKELQEFIFRIHKDYFSEFQCKDFMYENLAPIACRAITLFIEHISLVRPIAEGGLLRLVVDFAQIELALSPFCRRLTDLGKHYKILKAFRSLLILTTDEIQNNSAVGDIVPYDIVLQHLFSRAPSEMRSPHQAMNWSISRYIQWLDEHPKMSDRLAMIKGTLDTYVQIVRNRQQKEFAPIYVIILNILEKGLAATA</sequence>
<feature type="domain" description="Conserved oligomeric Golgi complex subunit 5 N-terminal" evidence="6">
    <location>
        <begin position="13"/>
        <end position="135"/>
    </location>
</feature>
<feature type="domain" description="Conserved oligomeric Golgi complex subunit 5 helical" evidence="7">
    <location>
        <begin position="171"/>
        <end position="372"/>
    </location>
</feature>
<reference evidence="10" key="1">
    <citation type="submission" date="2021-02" db="EMBL/GenBank/DDBJ databases">
        <authorList>
            <person name="Nowell W R."/>
        </authorList>
    </citation>
    <scope>NUCLEOTIDE SEQUENCE</scope>
</reference>
<dbReference type="GO" id="GO:0006891">
    <property type="term" value="P:intra-Golgi vesicle-mediated transport"/>
    <property type="evidence" value="ECO:0007669"/>
    <property type="project" value="InterPro"/>
</dbReference>
<feature type="coiled-coil region" evidence="5">
    <location>
        <begin position="70"/>
        <end position="97"/>
    </location>
</feature>
<dbReference type="EMBL" id="CAJOAY010000297">
    <property type="protein sequence ID" value="CAF3621127.1"/>
    <property type="molecule type" value="Genomic_DNA"/>
</dbReference>
<dbReference type="InterPro" id="IPR019465">
    <property type="entry name" value="Cog5"/>
</dbReference>
<dbReference type="EMBL" id="CAJNOG010001075">
    <property type="protein sequence ID" value="CAF1405767.1"/>
    <property type="molecule type" value="Genomic_DNA"/>
</dbReference>
<evidence type="ECO:0000256" key="3">
    <source>
        <dbReference type="ARBA" id="ARBA00023034"/>
    </source>
</evidence>
<comment type="caution">
    <text evidence="10">The sequence shown here is derived from an EMBL/GenBank/DDBJ whole genome shotgun (WGS) entry which is preliminary data.</text>
</comment>
<accession>A0A818KAK3</accession>
<evidence type="ECO:0000313" key="9">
    <source>
        <dbReference type="EMBL" id="CAF1405767.1"/>
    </source>
</evidence>
<dbReference type="InterPro" id="IPR048485">
    <property type="entry name" value="COG5_helical"/>
</dbReference>
<keyword evidence="5" id="KW-0175">Coiled coil</keyword>
<keyword evidence="3" id="KW-0333">Golgi apparatus</keyword>
<comment type="subcellular location">
    <subcellularLocation>
        <location evidence="1">Golgi apparatus membrane</location>
        <topology evidence="1">Peripheral membrane protein</topology>
    </subcellularLocation>
</comment>
<name>A0A818KAK3_9BILA</name>
<dbReference type="Pfam" id="PF20649">
    <property type="entry name" value="COG5_C"/>
    <property type="match status" value="1"/>
</dbReference>
<evidence type="ECO:0000259" key="7">
    <source>
        <dbReference type="Pfam" id="PF20649"/>
    </source>
</evidence>
<dbReference type="Proteomes" id="UP000663881">
    <property type="component" value="Unassembled WGS sequence"/>
</dbReference>